<sequence>MSNKSIPSEAIQVANKVAQGVVDLAKDTAMIALEQGTGGLVKKQTTNSPRQQNSTDNQVKKKIEELQQRDKDLVNKEVPNLQWILKQQEEQKQILDKEKEEEKQEEIKKIQEEHAKKMEEHVSSADALAATGSHKSAPDLFARKNVEKQQKQGM</sequence>
<proteinExistence type="predicted"/>
<feature type="compositionally biased region" description="Polar residues" evidence="1">
    <location>
        <begin position="43"/>
        <end position="57"/>
    </location>
</feature>
<name>A0A0G0XSH5_9BACT</name>
<evidence type="ECO:0000256" key="1">
    <source>
        <dbReference type="SAM" id="MobiDB-lite"/>
    </source>
</evidence>
<organism evidence="2 3">
    <name type="scientific">Candidatus Roizmanbacteria bacterium GW2011_GWA1_41_13</name>
    <dbReference type="NCBI Taxonomy" id="1618474"/>
    <lineage>
        <taxon>Bacteria</taxon>
        <taxon>Candidatus Roizmaniibacteriota</taxon>
    </lineage>
</organism>
<protein>
    <submittedName>
        <fullName evidence="2">Myb-like protein X</fullName>
    </submittedName>
</protein>
<comment type="caution">
    <text evidence="2">The sequence shown here is derived from an EMBL/GenBank/DDBJ whole genome shotgun (WGS) entry which is preliminary data.</text>
</comment>
<reference evidence="2 3" key="1">
    <citation type="journal article" date="2015" name="Nature">
        <title>rRNA introns, odd ribosomes, and small enigmatic genomes across a large radiation of phyla.</title>
        <authorList>
            <person name="Brown C.T."/>
            <person name="Hug L.A."/>
            <person name="Thomas B.C."/>
            <person name="Sharon I."/>
            <person name="Castelle C.J."/>
            <person name="Singh A."/>
            <person name="Wilkins M.J."/>
            <person name="Williams K.H."/>
            <person name="Banfield J.F."/>
        </authorList>
    </citation>
    <scope>NUCLEOTIDE SEQUENCE [LARGE SCALE GENOMIC DNA]</scope>
</reference>
<dbReference type="EMBL" id="LCAN01000054">
    <property type="protein sequence ID" value="KKR90867.1"/>
    <property type="molecule type" value="Genomic_DNA"/>
</dbReference>
<feature type="compositionally biased region" description="Basic and acidic residues" evidence="1">
    <location>
        <begin position="95"/>
        <end position="123"/>
    </location>
</feature>
<dbReference type="Proteomes" id="UP000034961">
    <property type="component" value="Unassembled WGS sequence"/>
</dbReference>
<gene>
    <name evidence="2" type="ORF">UU41_C0054G0003</name>
</gene>
<evidence type="ECO:0000313" key="2">
    <source>
        <dbReference type="EMBL" id="KKR90867.1"/>
    </source>
</evidence>
<feature type="compositionally biased region" description="Basic and acidic residues" evidence="1">
    <location>
        <begin position="141"/>
        <end position="154"/>
    </location>
</feature>
<evidence type="ECO:0000313" key="3">
    <source>
        <dbReference type="Proteomes" id="UP000034961"/>
    </source>
</evidence>
<dbReference type="AlphaFoldDB" id="A0A0G0XSH5"/>
<feature type="region of interest" description="Disordered" evidence="1">
    <location>
        <begin position="95"/>
        <end position="154"/>
    </location>
</feature>
<feature type="region of interest" description="Disordered" evidence="1">
    <location>
        <begin position="36"/>
        <end position="59"/>
    </location>
</feature>
<accession>A0A0G0XSH5</accession>